<evidence type="ECO:0000256" key="1">
    <source>
        <dbReference type="ARBA" id="ARBA00023002"/>
    </source>
</evidence>
<reference evidence="4" key="1">
    <citation type="submission" date="2016-06" db="EMBL/GenBank/DDBJ databases">
        <authorList>
            <person name="Varghese N."/>
            <person name="Submissions Spin"/>
        </authorList>
    </citation>
    <scope>NUCLEOTIDE SEQUENCE [LARGE SCALE GENOMIC DNA]</scope>
    <source>
        <strain evidence="4">DSM 43909</strain>
    </source>
</reference>
<evidence type="ECO:0000259" key="2">
    <source>
        <dbReference type="Pfam" id="PF00171"/>
    </source>
</evidence>
<keyword evidence="1" id="KW-0560">Oxidoreductase</keyword>
<dbReference type="GO" id="GO:0016620">
    <property type="term" value="F:oxidoreductase activity, acting on the aldehyde or oxo group of donors, NAD or NADP as acceptor"/>
    <property type="evidence" value="ECO:0007669"/>
    <property type="project" value="InterPro"/>
</dbReference>
<feature type="domain" description="Aldehyde dehydrogenase" evidence="2">
    <location>
        <begin position="2"/>
        <end position="449"/>
    </location>
</feature>
<accession>A0A1C4WRJ7</accession>
<name>A0A1C4WRJ7_MICVI</name>
<dbReference type="InterPro" id="IPR015590">
    <property type="entry name" value="Aldehyde_DH_dom"/>
</dbReference>
<dbReference type="PANTHER" id="PTHR11699">
    <property type="entry name" value="ALDEHYDE DEHYDROGENASE-RELATED"/>
    <property type="match status" value="1"/>
</dbReference>
<dbReference type="EMBL" id="LT607411">
    <property type="protein sequence ID" value="SCE98521.1"/>
    <property type="molecule type" value="Genomic_DNA"/>
</dbReference>
<protein>
    <submittedName>
        <fullName evidence="3">Aldehyde dehydrogenase (NAD+)</fullName>
    </submittedName>
</protein>
<proteinExistence type="predicted"/>
<dbReference type="Pfam" id="PF00171">
    <property type="entry name" value="Aldedh"/>
    <property type="match status" value="1"/>
</dbReference>
<evidence type="ECO:0000313" key="3">
    <source>
        <dbReference type="EMBL" id="SCE98521.1"/>
    </source>
</evidence>
<dbReference type="InterPro" id="IPR016162">
    <property type="entry name" value="Ald_DH_N"/>
</dbReference>
<dbReference type="SUPFAM" id="SSF53720">
    <property type="entry name" value="ALDH-like"/>
    <property type="match status" value="1"/>
</dbReference>
<dbReference type="Gene3D" id="3.40.605.10">
    <property type="entry name" value="Aldehyde Dehydrogenase, Chain A, domain 1"/>
    <property type="match status" value="1"/>
</dbReference>
<dbReference type="RefSeq" id="WP_089006526.1">
    <property type="nucleotide sequence ID" value="NZ_LT607411.1"/>
</dbReference>
<dbReference type="OrthoDB" id="6882680at2"/>
<dbReference type="InterPro" id="IPR016163">
    <property type="entry name" value="Ald_DH_C"/>
</dbReference>
<dbReference type="Proteomes" id="UP000198242">
    <property type="component" value="Chromosome I"/>
</dbReference>
<sequence length="457" mass="46430">MIKSYSPHAPEDLVAEAPVTSADEVAKAFARARAAQAQWGRGPAAARAQALSDAADAVAAASDELTRLAVREVGKPLGEARGEVARAVAILRYYAQQVYDPVGAMHEPSSLGLLFTRRRPLGVAGLITPWNFPIAIPLWKAAPALAFGNAVALKPSPDATATALRLAALLDEVLPEGLFTVLPGDGDTGRAIVAEADVVSFTGSTAVGGDVVRSAAARGVRVQAEMGGQNPAIVLPDADVESTARQIAAAAMGFAGQKCTATKRVIVVGDVAPLRDALVAAIEALGFGDPAQATTAVGPVINEAARDKVLAAAGSATAAGARLLTGGVATDDPGWFVRPTLLEDVPADHPLSCDEVFGPIATLHAVPTLEEAVAVANNVPQGLAAGVYTRDLTAALATADALEAGLVKVNAPTTGVDFYLPFGGEKASSVGGREQGKAAQDFFTSLHTVTLAPGEGP</sequence>
<gene>
    <name evidence="3" type="ORF">GA0074695_2672</name>
</gene>
<dbReference type="AlphaFoldDB" id="A0A1C4WRJ7"/>
<dbReference type="Gene3D" id="3.40.309.10">
    <property type="entry name" value="Aldehyde Dehydrogenase, Chain A, domain 2"/>
    <property type="match status" value="1"/>
</dbReference>
<organism evidence="3 4">
    <name type="scientific">Micromonospora viridifaciens</name>
    <dbReference type="NCBI Taxonomy" id="1881"/>
    <lineage>
        <taxon>Bacteria</taxon>
        <taxon>Bacillati</taxon>
        <taxon>Actinomycetota</taxon>
        <taxon>Actinomycetes</taxon>
        <taxon>Micromonosporales</taxon>
        <taxon>Micromonosporaceae</taxon>
        <taxon>Micromonospora</taxon>
    </lineage>
</organism>
<dbReference type="InterPro" id="IPR016161">
    <property type="entry name" value="Ald_DH/histidinol_DH"/>
</dbReference>
<keyword evidence="4" id="KW-1185">Reference proteome</keyword>
<evidence type="ECO:0000313" key="4">
    <source>
        <dbReference type="Proteomes" id="UP000198242"/>
    </source>
</evidence>